<name>A0AAE0FBG3_9CHLO</name>
<evidence type="ECO:0000313" key="2">
    <source>
        <dbReference type="EMBL" id="KAK3256628.1"/>
    </source>
</evidence>
<gene>
    <name evidence="2" type="ORF">CYMTET_34245</name>
</gene>
<evidence type="ECO:0000313" key="3">
    <source>
        <dbReference type="Proteomes" id="UP001190700"/>
    </source>
</evidence>
<evidence type="ECO:0000259" key="1">
    <source>
        <dbReference type="Pfam" id="PF25376"/>
    </source>
</evidence>
<accession>A0AAE0FBG3</accession>
<reference evidence="2 3" key="1">
    <citation type="journal article" date="2015" name="Genome Biol. Evol.">
        <title>Comparative Genomics of a Bacterivorous Green Alga Reveals Evolutionary Causalities and Consequences of Phago-Mixotrophic Mode of Nutrition.</title>
        <authorList>
            <person name="Burns J.A."/>
            <person name="Paasch A."/>
            <person name="Narechania A."/>
            <person name="Kim E."/>
        </authorList>
    </citation>
    <scope>NUCLEOTIDE SEQUENCE [LARGE SCALE GENOMIC DNA]</scope>
    <source>
        <strain evidence="2 3">PLY_AMNH</strain>
    </source>
</reference>
<dbReference type="Proteomes" id="UP001190700">
    <property type="component" value="Unassembled WGS sequence"/>
</dbReference>
<dbReference type="AlphaFoldDB" id="A0AAE0FBG3"/>
<comment type="caution">
    <text evidence="2">The sequence shown here is derived from an EMBL/GenBank/DDBJ whole genome shotgun (WGS) entry which is preliminary data.</text>
</comment>
<proteinExistence type="predicted"/>
<dbReference type="Pfam" id="PF25376">
    <property type="entry name" value="Pre-PUA_NSUN2"/>
    <property type="match status" value="1"/>
</dbReference>
<sequence length="197" mass="21642">MTGGTATAGTVREVATWAMSLSGHGAWEQIQSNLFSRSIQFKNVTYLAPSLSRLLQAPGAHRLKVVWAGIRVFETDHQTKSFRLTQDGLELLLPHITRQRAHLPFEDLVHLLENPCHPTPMSYLSAEAQRIAAEIPMGTCVLLPIGAEKMNPVVAVAAQKLMSPPALAVHFAKSRGREHAPKAAAEMLKSRLERALR</sequence>
<feature type="domain" description="RNA cytosine-C(5)-methyltransferase NSUN2-like pre-PUA" evidence="1">
    <location>
        <begin position="40"/>
        <end position="97"/>
    </location>
</feature>
<keyword evidence="3" id="KW-1185">Reference proteome</keyword>
<organism evidence="2 3">
    <name type="scientific">Cymbomonas tetramitiformis</name>
    <dbReference type="NCBI Taxonomy" id="36881"/>
    <lineage>
        <taxon>Eukaryota</taxon>
        <taxon>Viridiplantae</taxon>
        <taxon>Chlorophyta</taxon>
        <taxon>Pyramimonadophyceae</taxon>
        <taxon>Pyramimonadales</taxon>
        <taxon>Pyramimonadaceae</taxon>
        <taxon>Cymbomonas</taxon>
    </lineage>
</organism>
<protein>
    <recommendedName>
        <fullName evidence="1">RNA cytosine-C(5)-methyltransferase NSUN2-like pre-PUA domain-containing protein</fullName>
    </recommendedName>
</protein>
<dbReference type="EMBL" id="LGRX02021480">
    <property type="protein sequence ID" value="KAK3256628.1"/>
    <property type="molecule type" value="Genomic_DNA"/>
</dbReference>
<dbReference type="InterPro" id="IPR057285">
    <property type="entry name" value="Pre-PUA_NSUN2"/>
</dbReference>